<dbReference type="EMBL" id="CM037618">
    <property type="protein sequence ID" value="KAH8000405.1"/>
    <property type="molecule type" value="Genomic_DNA"/>
</dbReference>
<accession>A0ACB8F5Q1</accession>
<proteinExistence type="predicted"/>
<comment type="caution">
    <text evidence="1">The sequence shown here is derived from an EMBL/GenBank/DDBJ whole genome shotgun (WGS) entry which is preliminary data.</text>
</comment>
<gene>
    <name evidence="1" type="ORF">K3G42_025190</name>
</gene>
<reference evidence="1" key="1">
    <citation type="submission" date="2021-08" db="EMBL/GenBank/DDBJ databases">
        <title>The first chromosome-level gecko genome reveals the dynamic sex chromosomes of Neotropical dwarf geckos (Sphaerodactylidae: Sphaerodactylus).</title>
        <authorList>
            <person name="Pinto B.J."/>
            <person name="Keating S.E."/>
            <person name="Gamble T."/>
        </authorList>
    </citation>
    <scope>NUCLEOTIDE SEQUENCE</scope>
    <source>
        <strain evidence="1">TG3544</strain>
    </source>
</reference>
<evidence type="ECO:0000313" key="1">
    <source>
        <dbReference type="EMBL" id="KAH8000405.1"/>
    </source>
</evidence>
<sequence length="144" mass="15957">MFSSHINQKTQFENPVLEAKRKKQLGQTDGGPPIAEPMKSFFTRDPSQLIGALIRTSLKKSTMGFGFTIIGGDRPDEFLQAEHWASLALPQHEAGCTVEKILTDARTLLERLKDHDNAAESLIDQSTVLHKRVVTMKEAGVAEN</sequence>
<dbReference type="Proteomes" id="UP000827872">
    <property type="component" value="Linkage Group LG05"/>
</dbReference>
<keyword evidence="2" id="KW-1185">Reference proteome</keyword>
<protein>
    <submittedName>
        <fullName evidence="1">Uncharacterized protein</fullName>
    </submittedName>
</protein>
<evidence type="ECO:0000313" key="2">
    <source>
        <dbReference type="Proteomes" id="UP000827872"/>
    </source>
</evidence>
<name>A0ACB8F5Q1_9SAUR</name>
<organism evidence="1 2">
    <name type="scientific">Sphaerodactylus townsendi</name>
    <dbReference type="NCBI Taxonomy" id="933632"/>
    <lineage>
        <taxon>Eukaryota</taxon>
        <taxon>Metazoa</taxon>
        <taxon>Chordata</taxon>
        <taxon>Craniata</taxon>
        <taxon>Vertebrata</taxon>
        <taxon>Euteleostomi</taxon>
        <taxon>Lepidosauria</taxon>
        <taxon>Squamata</taxon>
        <taxon>Bifurcata</taxon>
        <taxon>Gekkota</taxon>
        <taxon>Sphaerodactylidae</taxon>
        <taxon>Sphaerodactylus</taxon>
    </lineage>
</organism>